<name>A0A445I186_GLYSO</name>
<dbReference type="AlphaFoldDB" id="A0A445I186"/>
<comment type="caution">
    <text evidence="2">The sequence shown here is derived from an EMBL/GenBank/DDBJ whole genome shotgun (WGS) entry which is preliminary data.</text>
</comment>
<feature type="compositionally biased region" description="Low complexity" evidence="1">
    <location>
        <begin position="9"/>
        <end position="29"/>
    </location>
</feature>
<feature type="region of interest" description="Disordered" evidence="1">
    <location>
        <begin position="1"/>
        <end position="32"/>
    </location>
</feature>
<keyword evidence="3" id="KW-1185">Reference proteome</keyword>
<reference evidence="2 3" key="1">
    <citation type="submission" date="2018-09" db="EMBL/GenBank/DDBJ databases">
        <title>A high-quality reference genome of wild soybean provides a powerful tool to mine soybean genomes.</title>
        <authorList>
            <person name="Xie M."/>
            <person name="Chung C.Y.L."/>
            <person name="Li M.-W."/>
            <person name="Wong F.-L."/>
            <person name="Chan T.-F."/>
            <person name="Lam H.-M."/>
        </authorList>
    </citation>
    <scope>NUCLEOTIDE SEQUENCE [LARGE SCALE GENOMIC DNA]</scope>
    <source>
        <strain evidence="3">cv. W05</strain>
        <tissue evidence="2">Hypocotyl of etiolated seedlings</tissue>
    </source>
</reference>
<accession>A0A445I186</accession>
<evidence type="ECO:0000313" key="2">
    <source>
        <dbReference type="EMBL" id="RZB79870.1"/>
    </source>
</evidence>
<sequence length="162" mass="18277">MASPPPTPRASSSPVPTSAAAPPVSTPPSNLHHPLPSQLLYSRIKELLKRDWLVDIMHNYREASKSVDSLLFLLMEKYRFKTSYDCNTARTIWNKICVDRFSDALARAREKAKQVTVSENVADYKGHGPRGMRTEIWDGLVGIWNTPGWKNKSIKAKMNRVA</sequence>
<dbReference type="EMBL" id="QZWG01000011">
    <property type="protein sequence ID" value="RZB79870.1"/>
    <property type="molecule type" value="Genomic_DNA"/>
</dbReference>
<protein>
    <submittedName>
        <fullName evidence="2">Uncharacterized protein</fullName>
    </submittedName>
</protein>
<dbReference type="Proteomes" id="UP000289340">
    <property type="component" value="Chromosome 11"/>
</dbReference>
<proteinExistence type="predicted"/>
<evidence type="ECO:0000256" key="1">
    <source>
        <dbReference type="SAM" id="MobiDB-lite"/>
    </source>
</evidence>
<gene>
    <name evidence="2" type="ORF">D0Y65_029893</name>
</gene>
<evidence type="ECO:0000313" key="3">
    <source>
        <dbReference type="Proteomes" id="UP000289340"/>
    </source>
</evidence>
<organism evidence="2 3">
    <name type="scientific">Glycine soja</name>
    <name type="common">Wild soybean</name>
    <dbReference type="NCBI Taxonomy" id="3848"/>
    <lineage>
        <taxon>Eukaryota</taxon>
        <taxon>Viridiplantae</taxon>
        <taxon>Streptophyta</taxon>
        <taxon>Embryophyta</taxon>
        <taxon>Tracheophyta</taxon>
        <taxon>Spermatophyta</taxon>
        <taxon>Magnoliopsida</taxon>
        <taxon>eudicotyledons</taxon>
        <taxon>Gunneridae</taxon>
        <taxon>Pentapetalae</taxon>
        <taxon>rosids</taxon>
        <taxon>fabids</taxon>
        <taxon>Fabales</taxon>
        <taxon>Fabaceae</taxon>
        <taxon>Papilionoideae</taxon>
        <taxon>50 kb inversion clade</taxon>
        <taxon>NPAAA clade</taxon>
        <taxon>indigoferoid/millettioid clade</taxon>
        <taxon>Phaseoleae</taxon>
        <taxon>Glycine</taxon>
        <taxon>Glycine subgen. Soja</taxon>
    </lineage>
</organism>